<accession>A0A392S0H6</accession>
<evidence type="ECO:0000313" key="2">
    <source>
        <dbReference type="Proteomes" id="UP000265520"/>
    </source>
</evidence>
<dbReference type="EMBL" id="LXQA010303624">
    <property type="protein sequence ID" value="MCI42368.1"/>
    <property type="molecule type" value="Genomic_DNA"/>
</dbReference>
<name>A0A392S0H6_9FABA</name>
<evidence type="ECO:0000313" key="1">
    <source>
        <dbReference type="EMBL" id="MCI42368.1"/>
    </source>
</evidence>
<reference evidence="1 2" key="1">
    <citation type="journal article" date="2018" name="Front. Plant Sci.">
        <title>Red Clover (Trifolium pratense) and Zigzag Clover (T. medium) - A Picture of Genomic Similarities and Differences.</title>
        <authorList>
            <person name="Dluhosova J."/>
            <person name="Istvanek J."/>
            <person name="Nedelnik J."/>
            <person name="Repkova J."/>
        </authorList>
    </citation>
    <scope>NUCLEOTIDE SEQUENCE [LARGE SCALE GENOMIC DNA]</scope>
    <source>
        <strain evidence="2">cv. 10/8</strain>
        <tissue evidence="1">Leaf</tissue>
    </source>
</reference>
<comment type="caution">
    <text evidence="1">The sequence shown here is derived from an EMBL/GenBank/DDBJ whole genome shotgun (WGS) entry which is preliminary data.</text>
</comment>
<organism evidence="1 2">
    <name type="scientific">Trifolium medium</name>
    <dbReference type="NCBI Taxonomy" id="97028"/>
    <lineage>
        <taxon>Eukaryota</taxon>
        <taxon>Viridiplantae</taxon>
        <taxon>Streptophyta</taxon>
        <taxon>Embryophyta</taxon>
        <taxon>Tracheophyta</taxon>
        <taxon>Spermatophyta</taxon>
        <taxon>Magnoliopsida</taxon>
        <taxon>eudicotyledons</taxon>
        <taxon>Gunneridae</taxon>
        <taxon>Pentapetalae</taxon>
        <taxon>rosids</taxon>
        <taxon>fabids</taxon>
        <taxon>Fabales</taxon>
        <taxon>Fabaceae</taxon>
        <taxon>Papilionoideae</taxon>
        <taxon>50 kb inversion clade</taxon>
        <taxon>NPAAA clade</taxon>
        <taxon>Hologalegina</taxon>
        <taxon>IRL clade</taxon>
        <taxon>Trifolieae</taxon>
        <taxon>Trifolium</taxon>
    </lineage>
</organism>
<proteinExistence type="predicted"/>
<dbReference type="Proteomes" id="UP000265520">
    <property type="component" value="Unassembled WGS sequence"/>
</dbReference>
<keyword evidence="2" id="KW-1185">Reference proteome</keyword>
<feature type="non-terminal residue" evidence="1">
    <location>
        <position position="1"/>
    </location>
</feature>
<dbReference type="AlphaFoldDB" id="A0A392S0H6"/>
<sequence>PTNAFCRVSMSSFAASYDNTVGIAPPVRTAWAKDLVAPVLNIGT</sequence>
<protein>
    <submittedName>
        <fullName evidence="1">Uncharacterized protein</fullName>
    </submittedName>
</protein>